<dbReference type="EMBL" id="JABTEG010000002">
    <property type="protein sequence ID" value="KAG4305726.1"/>
    <property type="molecule type" value="Genomic_DNA"/>
</dbReference>
<keyword evidence="2" id="KW-1185">Reference proteome</keyword>
<dbReference type="Proteomes" id="UP000768646">
    <property type="component" value="Unassembled WGS sequence"/>
</dbReference>
<reference evidence="1 2" key="1">
    <citation type="journal article" date="2021" name="Commun. Biol.">
        <title>Genomic insights into the host specific adaptation of the Pneumocystis genus.</title>
        <authorList>
            <person name="Cisse O.H."/>
            <person name="Ma L."/>
            <person name="Dekker J.P."/>
            <person name="Khil P.P."/>
            <person name="Youn J.-H."/>
            <person name="Brenchley J.M."/>
            <person name="Blair R."/>
            <person name="Pahar B."/>
            <person name="Chabe M."/>
            <person name="Van Rompay K.K.A."/>
            <person name="Keesler R."/>
            <person name="Sukura A."/>
            <person name="Hirsch V."/>
            <person name="Kutty G."/>
            <person name="Liu Y."/>
            <person name="Peng L."/>
            <person name="Chen J."/>
            <person name="Song J."/>
            <person name="Weissenbacher-Lang C."/>
            <person name="Xu J."/>
            <person name="Upham N.S."/>
            <person name="Stajich J.E."/>
            <person name="Cuomo C.A."/>
            <person name="Cushion M.T."/>
            <person name="Kovacs J.A."/>
        </authorList>
    </citation>
    <scope>NUCLEOTIDE SEQUENCE [LARGE SCALE GENOMIC DNA]</scope>
    <source>
        <strain evidence="1 2">RABM</strain>
    </source>
</reference>
<evidence type="ECO:0000313" key="1">
    <source>
        <dbReference type="EMBL" id="KAG4305726.1"/>
    </source>
</evidence>
<sequence>MLSEGILSDLDSKQNMDQDEKQLLSLGYKQSLHRTYKSFDNFSAGFVSLYFIGGVRMVFTTSLSSGGPQAFWITYIVSFFFMSITAAVMAESCSALPVSGSLYLWASEYAKPKYARLVGFVVAWWSVSAWTTFIAGNTQSAANFILSELAVFHVNFPTSTTFFKFRIVQWFLSEVLLVFSVSFNYLKPRLFKYVLRISSLVIILDFFLNVIWLPIGVSKTYGFQNISFFIKTYNGTGAVPVWNWCLSFLSTASLVVGFDAPGHIAEETKNASLNAARNVFTSAFLTGLLGLPCVFLFLFCSPKLNDLFSLDAPQPFVQLYVMALGKKVHIVLNFFAVFGHILNTTMAILVSSRLVYSIARDGVLFLSNWASKVDAECQPRNSVTLIWISSSIILCIIPFSQVAFTSFISAMTLPTVSANLLVLRLSCKTDKHLQVKWSLGIVSRPFQVIAFVWCVFVMIVLSSPYQFPLSSLTFNYAPVMLVIITCCSLLMWWKTPKDAWLVRNGLGLGDEKDISVKGLEIVRQCYKVYLEAYTSVLGVNKEKLEEFYGCSLVIANREMIELNSDVLLHDAYEADVALLVVGDPLSATTHVDLLLRARKMGISTQIVYNASIMNAIGVVGLQLYNFGQTVSLVFFTETWKPDSIYFRIKENRDLGLHTLILLDLCVQEPSYESLIKGKKIYVPPRYMSISKAIEQLLELESLCNEKVYDESTLAVGVARVGSSSERIVAGSLKQLSSVDFGPPLHSLVLFGSRIHILEIEYVRAYALDIDAFDSLVKQQFPSVNRMQ</sequence>
<proteinExistence type="predicted"/>
<gene>
    <name evidence="1" type="ORF">PORY_000636</name>
</gene>
<protein>
    <submittedName>
        <fullName evidence="1">Uncharacterized protein</fullName>
    </submittedName>
</protein>
<organism evidence="1 2">
    <name type="scientific">Pneumocystis oryctolagi</name>
    <dbReference type="NCBI Taxonomy" id="42067"/>
    <lineage>
        <taxon>Eukaryota</taxon>
        <taxon>Fungi</taxon>
        <taxon>Dikarya</taxon>
        <taxon>Ascomycota</taxon>
        <taxon>Taphrinomycotina</taxon>
        <taxon>Pneumocystomycetes</taxon>
        <taxon>Pneumocystaceae</taxon>
        <taxon>Pneumocystis</taxon>
    </lineage>
</organism>
<name>A0ACB7CDT5_9ASCO</name>
<accession>A0ACB7CDT5</accession>
<comment type="caution">
    <text evidence="1">The sequence shown here is derived from an EMBL/GenBank/DDBJ whole genome shotgun (WGS) entry which is preliminary data.</text>
</comment>
<evidence type="ECO:0000313" key="2">
    <source>
        <dbReference type="Proteomes" id="UP000768646"/>
    </source>
</evidence>